<accession>G9QLW5</accession>
<dbReference type="EMBL" id="ACWF01000106">
    <property type="protein sequence ID" value="EHL77755.1"/>
    <property type="molecule type" value="Genomic_DNA"/>
</dbReference>
<sequence length="44" mass="5034">MKKLAWTTLALGAAYLLRNKESRQKLMRQFQGLNPNSGNSRNAR</sequence>
<dbReference type="GeneID" id="87583448"/>
<protein>
    <submittedName>
        <fullName evidence="1">Uncharacterized protein</fullName>
    </submittedName>
</protein>
<dbReference type="AlphaFoldDB" id="G9QLW5"/>
<keyword evidence="2" id="KW-1185">Reference proteome</keyword>
<organism evidence="1 2">
    <name type="scientific">Bacillus smithii 7_3_47FAA</name>
    <dbReference type="NCBI Taxonomy" id="665952"/>
    <lineage>
        <taxon>Bacteria</taxon>
        <taxon>Bacillati</taxon>
        <taxon>Bacillota</taxon>
        <taxon>Bacilli</taxon>
        <taxon>Bacillales</taxon>
        <taxon>Bacillaceae</taxon>
        <taxon>Bacillus</taxon>
    </lineage>
</organism>
<dbReference type="Proteomes" id="UP000011747">
    <property type="component" value="Unassembled WGS sequence"/>
</dbReference>
<evidence type="ECO:0000313" key="2">
    <source>
        <dbReference type="Proteomes" id="UP000011747"/>
    </source>
</evidence>
<name>G9QLW5_9BACI</name>
<evidence type="ECO:0000313" key="1">
    <source>
        <dbReference type="EMBL" id="EHL77755.1"/>
    </source>
</evidence>
<comment type="caution">
    <text evidence="1">The sequence shown here is derived from an EMBL/GenBank/DDBJ whole genome shotgun (WGS) entry which is preliminary data.</text>
</comment>
<gene>
    <name evidence="1" type="ORF">HMPREF1015_02023</name>
</gene>
<dbReference type="RefSeq" id="WP_004439483.1">
    <property type="nucleotide sequence ID" value="NZ_JH414756.1"/>
</dbReference>
<dbReference type="PATRIC" id="fig|665952.3.peg.2064"/>
<proteinExistence type="predicted"/>
<dbReference type="HOGENOM" id="CLU_3212670_0_0_9"/>
<reference evidence="1 2" key="1">
    <citation type="submission" date="2011-09" db="EMBL/GenBank/DDBJ databases">
        <title>The Genome Sequence of Bacillus smithii 7_3_47FAA.</title>
        <authorList>
            <consortium name="The Broad Institute Genome Sequencing Platform"/>
            <person name="Earl A."/>
            <person name="Ward D."/>
            <person name="Feldgarden M."/>
            <person name="Gevers D."/>
            <person name="Daigneault M."/>
            <person name="Strauss J."/>
            <person name="Allen-Vercoe E."/>
            <person name="Young S.K."/>
            <person name="Zeng Q."/>
            <person name="Gargeya S."/>
            <person name="Fitzgerald M."/>
            <person name="Haas B."/>
            <person name="Abouelleil A."/>
            <person name="Alvarado L."/>
            <person name="Arachchi H.M."/>
            <person name="Berlin A."/>
            <person name="Brown A."/>
            <person name="Chapman S.B."/>
            <person name="Chen Z."/>
            <person name="Dunbar C."/>
            <person name="Freedman E."/>
            <person name="Gearin G."/>
            <person name="Goldberg J."/>
            <person name="Griggs A."/>
            <person name="Gujja S."/>
            <person name="Heiman D."/>
            <person name="Howarth C."/>
            <person name="Larson L."/>
            <person name="Lui A."/>
            <person name="MacDonald P.J.P."/>
            <person name="Montmayeur A."/>
            <person name="Murphy C."/>
            <person name="Neiman D."/>
            <person name="Pearson M."/>
            <person name="Priest M."/>
            <person name="Roberts A."/>
            <person name="Saif S."/>
            <person name="Shea T."/>
            <person name="Shenoy N."/>
            <person name="Sisk P."/>
            <person name="Stolte C."/>
            <person name="Sykes S."/>
            <person name="Wortman J."/>
            <person name="Nusbaum C."/>
            <person name="Birren B."/>
        </authorList>
    </citation>
    <scope>NUCLEOTIDE SEQUENCE [LARGE SCALE GENOMIC DNA]</scope>
    <source>
        <strain evidence="1 2">7_3_47FAA</strain>
    </source>
</reference>